<dbReference type="Proteomes" id="UP000235347">
    <property type="component" value="Unassembled WGS sequence"/>
</dbReference>
<dbReference type="EMBL" id="PNYB01000008">
    <property type="protein sequence ID" value="PMS24888.1"/>
    <property type="molecule type" value="Genomic_DNA"/>
</dbReference>
<sequence length="133" mass="14120">MSICRRILIVLLLALSLPVQSFAAVSSQYTTAPVHRTEMGMPHAEHAASARHMHVGHETMLARSDHERHCGNAHQTHTCSTCASCCLGIALPSAPAVDVCAAISRAIVPPPSSVGVVSFLTDGIERPPRHLSV</sequence>
<feature type="signal peptide" evidence="1">
    <location>
        <begin position="1"/>
        <end position="23"/>
    </location>
</feature>
<comment type="caution">
    <text evidence="2">The sequence shown here is derived from an EMBL/GenBank/DDBJ whole genome shotgun (WGS) entry which is preliminary data.</text>
</comment>
<proteinExistence type="predicted"/>
<evidence type="ECO:0000256" key="1">
    <source>
        <dbReference type="SAM" id="SignalP"/>
    </source>
</evidence>
<accession>A0A2N7W663</accession>
<name>A0A2N7W663_9BURK</name>
<organism evidence="2 3">
    <name type="scientific">Trinickia soli</name>
    <dbReference type="NCBI Taxonomy" id="380675"/>
    <lineage>
        <taxon>Bacteria</taxon>
        <taxon>Pseudomonadati</taxon>
        <taxon>Pseudomonadota</taxon>
        <taxon>Betaproteobacteria</taxon>
        <taxon>Burkholderiales</taxon>
        <taxon>Burkholderiaceae</taxon>
        <taxon>Trinickia</taxon>
    </lineage>
</organism>
<keyword evidence="1" id="KW-0732">Signal</keyword>
<evidence type="ECO:0000313" key="3">
    <source>
        <dbReference type="Proteomes" id="UP000235347"/>
    </source>
</evidence>
<protein>
    <recommendedName>
        <fullName evidence="4">DUF2946 domain-containing protein</fullName>
    </recommendedName>
</protein>
<dbReference type="AlphaFoldDB" id="A0A2N7W663"/>
<gene>
    <name evidence="2" type="ORF">C0Z19_11160</name>
</gene>
<feature type="chain" id="PRO_5014730907" description="DUF2946 domain-containing protein" evidence="1">
    <location>
        <begin position="24"/>
        <end position="133"/>
    </location>
</feature>
<evidence type="ECO:0000313" key="2">
    <source>
        <dbReference type="EMBL" id="PMS24888.1"/>
    </source>
</evidence>
<evidence type="ECO:0008006" key="4">
    <source>
        <dbReference type="Google" id="ProtNLM"/>
    </source>
</evidence>
<reference evidence="2 3" key="1">
    <citation type="submission" date="2018-01" db="EMBL/GenBank/DDBJ databases">
        <title>Whole genome analyses suggest that Burkholderia sensu lato contains two further novel genera in the rhizoxinica-symbiotica group Mycetohabitans gen. nov., and Trinickia gen. nov.: implications for the evolution of diazotrophy and nodulation in the Burkholderiaceae.</title>
        <authorList>
            <person name="Estrada-de los Santos P."/>
            <person name="Palmer M."/>
            <person name="Chavez-Ramirez B."/>
            <person name="Beukes C."/>
            <person name="Steenkamp E.T."/>
            <person name="Hirsch A.M."/>
            <person name="Manyaka P."/>
            <person name="Maluk M."/>
            <person name="Lafos M."/>
            <person name="Crook M."/>
            <person name="Gross E."/>
            <person name="Simon M.F."/>
            <person name="Bueno dos Reis Junior F."/>
            <person name="Poole P.S."/>
            <person name="Venter S.N."/>
            <person name="James E.K."/>
        </authorList>
    </citation>
    <scope>NUCLEOTIDE SEQUENCE [LARGE SCALE GENOMIC DNA]</scope>
    <source>
        <strain evidence="2 3">GP25-8</strain>
    </source>
</reference>
<keyword evidence="3" id="KW-1185">Reference proteome</keyword>